<name>A0A2W6MYI2_9HELI</name>
<sequence>METLPHKQKIHSFTYKELEILTKEFKIDNNHFLKAMALKIKQNEKDFIKSKNIKNNLAISPHSEKSLK</sequence>
<dbReference type="EMBL" id="NBIU01000001">
    <property type="protein sequence ID" value="PZT49121.1"/>
    <property type="molecule type" value="Genomic_DNA"/>
</dbReference>
<keyword evidence="2" id="KW-1185">Reference proteome</keyword>
<dbReference type="RefSeq" id="WP_111228872.1">
    <property type="nucleotide sequence ID" value="NZ_NBIU01000001.1"/>
</dbReference>
<evidence type="ECO:0000313" key="2">
    <source>
        <dbReference type="Proteomes" id="UP000249746"/>
    </source>
</evidence>
<evidence type="ECO:0000313" key="1">
    <source>
        <dbReference type="EMBL" id="PZT49121.1"/>
    </source>
</evidence>
<proteinExistence type="predicted"/>
<comment type="caution">
    <text evidence="1">The sequence shown here is derived from an EMBL/GenBank/DDBJ whole genome shotgun (WGS) entry which is preliminary data.</text>
</comment>
<reference evidence="1 2" key="1">
    <citation type="submission" date="2017-03" db="EMBL/GenBank/DDBJ databases">
        <title>Genomic and clinical evidence uncovers the enterohepatic species Helicobacter valdiviensis as a potential human intestinal pathogen.</title>
        <authorList>
            <person name="Fresia P."/>
            <person name="Jara R."/>
            <person name="Sierra R."/>
            <person name="Ferres I."/>
            <person name="Greif G."/>
            <person name="Iraola G."/>
            <person name="Collado L."/>
        </authorList>
    </citation>
    <scope>NUCLEOTIDE SEQUENCE [LARGE SCALE GENOMIC DNA]</scope>
    <source>
        <strain evidence="1 2">WBE14</strain>
    </source>
</reference>
<dbReference type="Proteomes" id="UP000249746">
    <property type="component" value="Unassembled WGS sequence"/>
</dbReference>
<protein>
    <submittedName>
        <fullName evidence="1">Uncharacterized protein</fullName>
    </submittedName>
</protein>
<organism evidence="1 2">
    <name type="scientific">Helicobacter valdiviensis</name>
    <dbReference type="NCBI Taxonomy" id="1458358"/>
    <lineage>
        <taxon>Bacteria</taxon>
        <taxon>Pseudomonadati</taxon>
        <taxon>Campylobacterota</taxon>
        <taxon>Epsilonproteobacteria</taxon>
        <taxon>Campylobacterales</taxon>
        <taxon>Helicobacteraceae</taxon>
        <taxon>Helicobacter</taxon>
    </lineage>
</organism>
<dbReference type="AlphaFoldDB" id="A0A2W6MYI2"/>
<accession>A0A2W6MYI2</accession>
<gene>
    <name evidence="1" type="ORF">B6S12_00575</name>
</gene>